<evidence type="ECO:0000313" key="3">
    <source>
        <dbReference type="Proteomes" id="UP000006552"/>
    </source>
</evidence>
<dbReference type="InterPro" id="IPR007069">
    <property type="entry name" value="Transposase_32"/>
</dbReference>
<organism evidence="2 3">
    <name type="scientific">Aromatoleum aromaticum (strain DSM 19018 / LMG 30748 / EbN1)</name>
    <name type="common">Azoarcus sp. (strain EbN1)</name>
    <dbReference type="NCBI Taxonomy" id="76114"/>
    <lineage>
        <taxon>Bacteria</taxon>
        <taxon>Pseudomonadati</taxon>
        <taxon>Pseudomonadota</taxon>
        <taxon>Betaproteobacteria</taxon>
        <taxon>Rhodocyclales</taxon>
        <taxon>Rhodocyclaceae</taxon>
        <taxon>Aromatoleum</taxon>
    </lineage>
</organism>
<dbReference type="Proteomes" id="UP000006552">
    <property type="component" value="Chromosome"/>
</dbReference>
<dbReference type="KEGG" id="eba:ebA298"/>
<dbReference type="Pfam" id="PF04986">
    <property type="entry name" value="Y2_Tnp"/>
    <property type="match status" value="1"/>
</dbReference>
<dbReference type="HOGENOM" id="CLU_1117696_0_0_4"/>
<sequence length="249" mass="27582">RARRAQLREVSWARSGLVPLRRCEWVVYAKRPFAGPEAVLAYLSRYTHRVAISNRRLVAMDENDVSFRWKDYRAKGRTRHKTMTLAADEFMRPLPVACVAKGFPPHPSLRTAGQCRATAESRHGACLARCASTRTGRQRKRRNATADLRLSLLRQRHACRRDHDASTADSRTAMMHSLPLFRRTTAPAPQFPAPGAAGCCSMPYRPHSPLLARAIVAPMTAVGADLCLADASMHQSSVIFGTPAGLKSP</sequence>
<protein>
    <submittedName>
        <fullName evidence="2">Transposase</fullName>
    </submittedName>
</protein>
<accession>Q5P8T4</accession>
<evidence type="ECO:0000313" key="2">
    <source>
        <dbReference type="EMBL" id="CAI06275.1"/>
    </source>
</evidence>
<dbReference type="EMBL" id="CR555306">
    <property type="protein sequence ID" value="CAI06275.1"/>
    <property type="molecule type" value="Genomic_DNA"/>
</dbReference>
<dbReference type="GO" id="GO:0006313">
    <property type="term" value="P:DNA transposition"/>
    <property type="evidence" value="ECO:0007669"/>
    <property type="project" value="InterPro"/>
</dbReference>
<keyword evidence="3" id="KW-1185">Reference proteome</keyword>
<dbReference type="GO" id="GO:0004803">
    <property type="term" value="F:transposase activity"/>
    <property type="evidence" value="ECO:0007669"/>
    <property type="project" value="InterPro"/>
</dbReference>
<dbReference type="AlphaFoldDB" id="Q5P8T4"/>
<dbReference type="GO" id="GO:0003677">
    <property type="term" value="F:DNA binding"/>
    <property type="evidence" value="ECO:0007669"/>
    <property type="project" value="InterPro"/>
</dbReference>
<feature type="non-terminal residue" evidence="2">
    <location>
        <position position="1"/>
    </location>
</feature>
<gene>
    <name evidence="2" type="primary">tnpF2</name>
    <name evidence="2" type="ORF">ebA298</name>
</gene>
<dbReference type="eggNOG" id="COG0517">
    <property type="taxonomic scope" value="Bacteria"/>
</dbReference>
<dbReference type="STRING" id="76114.ebA298"/>
<reference evidence="2 3" key="1">
    <citation type="journal article" date="2005" name="Arch. Microbiol.">
        <title>The genome sequence of an anaerobic aromatic-degrading denitrifying bacterium, strain EbN1.</title>
        <authorList>
            <person name="Rabus R."/>
            <person name="Kube M."/>
            <person name="Heider J."/>
            <person name="Beck A."/>
            <person name="Heitmann K."/>
            <person name="Widdel F."/>
            <person name="Reinhardt R."/>
        </authorList>
    </citation>
    <scope>NUCLEOTIDE SEQUENCE [LARGE SCALE GENOMIC DNA]</scope>
    <source>
        <strain evidence="2 3">EbN1</strain>
    </source>
</reference>
<evidence type="ECO:0000259" key="1">
    <source>
        <dbReference type="Pfam" id="PF04986"/>
    </source>
</evidence>
<name>Q5P8T4_AROAE</name>
<proteinExistence type="predicted"/>
<feature type="domain" description="Transposase IS801/IS1294" evidence="1">
    <location>
        <begin position="5"/>
        <end position="94"/>
    </location>
</feature>